<name>F4KR24_HALH1</name>
<dbReference type="Proteomes" id="UP000008461">
    <property type="component" value="Chromosome"/>
</dbReference>
<accession>F4KR24</accession>
<feature type="transmembrane region" description="Helical" evidence="1">
    <location>
        <begin position="53"/>
        <end position="73"/>
    </location>
</feature>
<dbReference type="AlphaFoldDB" id="F4KR24"/>
<feature type="transmembrane region" description="Helical" evidence="1">
    <location>
        <begin position="253"/>
        <end position="273"/>
    </location>
</feature>
<feature type="transmembrane region" description="Helical" evidence="1">
    <location>
        <begin position="112"/>
        <end position="133"/>
    </location>
</feature>
<dbReference type="STRING" id="760192.Halhy_5437"/>
<feature type="transmembrane region" description="Helical" evidence="1">
    <location>
        <begin position="371"/>
        <end position="389"/>
    </location>
</feature>
<feature type="transmembrane region" description="Helical" evidence="1">
    <location>
        <begin position="183"/>
        <end position="201"/>
    </location>
</feature>
<evidence type="ECO:0000256" key="1">
    <source>
        <dbReference type="SAM" id="Phobius"/>
    </source>
</evidence>
<dbReference type="EMBL" id="CP002691">
    <property type="protein sequence ID" value="AEE53262.1"/>
    <property type="molecule type" value="Genomic_DNA"/>
</dbReference>
<evidence type="ECO:0000313" key="2">
    <source>
        <dbReference type="EMBL" id="AEE53262.1"/>
    </source>
</evidence>
<evidence type="ECO:0000313" key="3">
    <source>
        <dbReference type="Proteomes" id="UP000008461"/>
    </source>
</evidence>
<feature type="transmembrane region" description="Helical" evidence="1">
    <location>
        <begin position="30"/>
        <end position="47"/>
    </location>
</feature>
<keyword evidence="3" id="KW-1185">Reference proteome</keyword>
<dbReference type="OrthoDB" id="756650at2"/>
<gene>
    <name evidence="2" type="ordered locus">Halhy_5437</name>
</gene>
<proteinExistence type="predicted"/>
<sequence>MGVNKSKATLLLISDDAYVQHLTLQKKDQLLLDLFWLGFITYTLGYAVSQTTYVSWIICQAFQSLGIISMLLAAFSQIQFRFDNFYLRFLYSFYVLWLISIMIRGFTLDYLLIKIMLFDAWFGALLYFAPLLLLFPRNLFFYKRLFDAILVLGLAFLFLTVLFARQIVFADFENLVSRGIVEIFSRTLAIPSAFVLLTFIYHTKKRKLISLVIVAVPILLAIIKARRGLILMSVLPLMIAYVFYLYESKAKTLVVIVTVLIFSVMVGYGLSVYEESAIFSKLKDRGLEDTRSTVEDCFYRDMSTLDWLIGKGLLGQYYCPGIDQGNTSGYRPVIETDYLQTILKGGIVSFVLMLLITLPAAFLGLFRSKNLFAKAAGAWIVLALINMYPSSVNTFTLNYLLVWISVGICYSKAIRDLPDEVLKLYFNPT</sequence>
<feature type="transmembrane region" description="Helical" evidence="1">
    <location>
        <begin position="145"/>
        <end position="163"/>
    </location>
</feature>
<dbReference type="KEGG" id="hhy:Halhy_5437"/>
<reference key="2">
    <citation type="submission" date="2011-04" db="EMBL/GenBank/DDBJ databases">
        <title>Complete sequence of chromosome of Haliscomenobacter hydrossis DSM 1100.</title>
        <authorList>
            <consortium name="US DOE Joint Genome Institute (JGI-PGF)"/>
            <person name="Lucas S."/>
            <person name="Han J."/>
            <person name="Lapidus A."/>
            <person name="Bruce D."/>
            <person name="Goodwin L."/>
            <person name="Pitluck S."/>
            <person name="Peters L."/>
            <person name="Kyrpides N."/>
            <person name="Mavromatis K."/>
            <person name="Ivanova N."/>
            <person name="Ovchinnikova G."/>
            <person name="Pagani I."/>
            <person name="Daligault H."/>
            <person name="Detter J.C."/>
            <person name="Han C."/>
            <person name="Land M."/>
            <person name="Hauser L."/>
            <person name="Markowitz V."/>
            <person name="Cheng J.-F."/>
            <person name="Hugenholtz P."/>
            <person name="Woyke T."/>
            <person name="Wu D."/>
            <person name="Verbarg S."/>
            <person name="Frueling A."/>
            <person name="Brambilla E."/>
            <person name="Klenk H.-P."/>
            <person name="Eisen J.A."/>
        </authorList>
    </citation>
    <scope>NUCLEOTIDE SEQUENCE</scope>
    <source>
        <strain>DSM 1100</strain>
    </source>
</reference>
<evidence type="ECO:0008006" key="4">
    <source>
        <dbReference type="Google" id="ProtNLM"/>
    </source>
</evidence>
<feature type="transmembrane region" description="Helical" evidence="1">
    <location>
        <begin position="229"/>
        <end position="246"/>
    </location>
</feature>
<keyword evidence="1" id="KW-0472">Membrane</keyword>
<feature type="transmembrane region" description="Helical" evidence="1">
    <location>
        <begin position="208"/>
        <end position="223"/>
    </location>
</feature>
<dbReference type="eggNOG" id="ENOG5032X9I">
    <property type="taxonomic scope" value="Bacteria"/>
</dbReference>
<keyword evidence="1" id="KW-1133">Transmembrane helix</keyword>
<feature type="transmembrane region" description="Helical" evidence="1">
    <location>
        <begin position="85"/>
        <end position="106"/>
    </location>
</feature>
<organism evidence="2 3">
    <name type="scientific">Haliscomenobacter hydrossis (strain ATCC 27775 / DSM 1100 / LMG 10767 / O)</name>
    <dbReference type="NCBI Taxonomy" id="760192"/>
    <lineage>
        <taxon>Bacteria</taxon>
        <taxon>Pseudomonadati</taxon>
        <taxon>Bacteroidota</taxon>
        <taxon>Saprospiria</taxon>
        <taxon>Saprospirales</taxon>
        <taxon>Haliscomenobacteraceae</taxon>
        <taxon>Haliscomenobacter</taxon>
    </lineage>
</organism>
<dbReference type="RefSeq" id="WP_013767795.1">
    <property type="nucleotide sequence ID" value="NC_015510.1"/>
</dbReference>
<protein>
    <recommendedName>
        <fullName evidence="4">O-antigen polymerase</fullName>
    </recommendedName>
</protein>
<keyword evidence="1" id="KW-0812">Transmembrane</keyword>
<reference evidence="2 3" key="1">
    <citation type="journal article" date="2011" name="Stand. Genomic Sci.">
        <title>Complete genome sequence of Haliscomenobacter hydrossis type strain (O).</title>
        <authorList>
            <consortium name="US DOE Joint Genome Institute (JGI-PGF)"/>
            <person name="Daligault H."/>
            <person name="Lapidus A."/>
            <person name="Zeytun A."/>
            <person name="Nolan M."/>
            <person name="Lucas S."/>
            <person name="Del Rio T.G."/>
            <person name="Tice H."/>
            <person name="Cheng J.F."/>
            <person name="Tapia R."/>
            <person name="Han C."/>
            <person name="Goodwin L."/>
            <person name="Pitluck S."/>
            <person name="Liolios K."/>
            <person name="Pagani I."/>
            <person name="Ivanova N."/>
            <person name="Huntemann M."/>
            <person name="Mavromatis K."/>
            <person name="Mikhailova N."/>
            <person name="Pati A."/>
            <person name="Chen A."/>
            <person name="Palaniappan K."/>
            <person name="Land M."/>
            <person name="Hauser L."/>
            <person name="Brambilla E.M."/>
            <person name="Rohde M."/>
            <person name="Verbarg S."/>
            <person name="Goker M."/>
            <person name="Bristow J."/>
            <person name="Eisen J.A."/>
            <person name="Markowitz V."/>
            <person name="Hugenholtz P."/>
            <person name="Kyrpides N.C."/>
            <person name="Klenk H.P."/>
            <person name="Woyke T."/>
        </authorList>
    </citation>
    <scope>NUCLEOTIDE SEQUENCE [LARGE SCALE GENOMIC DNA]</scope>
    <source>
        <strain evidence="3">ATCC 27775 / DSM 1100 / LMG 10767 / O</strain>
    </source>
</reference>
<feature type="transmembrane region" description="Helical" evidence="1">
    <location>
        <begin position="347"/>
        <end position="366"/>
    </location>
</feature>
<dbReference type="HOGENOM" id="CLU_054764_0_0_10"/>